<dbReference type="InterPro" id="IPR003305">
    <property type="entry name" value="CenC_carb-bd"/>
</dbReference>
<protein>
    <submittedName>
        <fullName evidence="5">Carbohydrate binding domain-containing protein</fullName>
    </submittedName>
</protein>
<organism evidence="5 6">
    <name type="scientific">Streptomyces tuirus</name>
    <dbReference type="NCBI Taxonomy" id="68278"/>
    <lineage>
        <taxon>Bacteria</taxon>
        <taxon>Bacillati</taxon>
        <taxon>Actinomycetota</taxon>
        <taxon>Actinomycetes</taxon>
        <taxon>Kitasatosporales</taxon>
        <taxon>Streptomycetaceae</taxon>
        <taxon>Streptomyces</taxon>
    </lineage>
</organism>
<dbReference type="GO" id="GO:0016798">
    <property type="term" value="F:hydrolase activity, acting on glycosyl bonds"/>
    <property type="evidence" value="ECO:0007669"/>
    <property type="project" value="InterPro"/>
</dbReference>
<evidence type="ECO:0000313" key="6">
    <source>
        <dbReference type="Proteomes" id="UP000682308"/>
    </source>
</evidence>
<comment type="caution">
    <text evidence="5">The sequence shown here is derived from an EMBL/GenBank/DDBJ whole genome shotgun (WGS) entry which is preliminary data.</text>
</comment>
<accession>A0A941FGT4</accession>
<evidence type="ECO:0000256" key="2">
    <source>
        <dbReference type="SAM" id="MobiDB-lite"/>
    </source>
</evidence>
<evidence type="ECO:0000313" key="5">
    <source>
        <dbReference type="EMBL" id="MBR8639717.1"/>
    </source>
</evidence>
<dbReference type="AlphaFoldDB" id="A0A941FGT4"/>
<feature type="chain" id="PRO_5037358741" evidence="3">
    <location>
        <begin position="31"/>
        <end position="187"/>
    </location>
</feature>
<keyword evidence="6" id="KW-1185">Reference proteome</keyword>
<keyword evidence="1" id="KW-0378">Hydrolase</keyword>
<sequence>MRIRKSGPIATAVGLLVSATTLAVAPQSAAANSPNLLDNPGFEKGLTGWTNIGTADSAYTRSTQPHSGRTDLVHGTSGPWSVNTVQTLTGLPRGTYTLSAWIKNNGVASAGLQAYSCGDAAQTLDLPKSARWTRVTLAVSVLSPSCTVGIWSNSNGARSKPTTSPSPASRRGRVARWPSAATSPTGG</sequence>
<feature type="domain" description="CBM-cenC" evidence="4">
    <location>
        <begin position="35"/>
        <end position="106"/>
    </location>
</feature>
<reference evidence="5 6" key="1">
    <citation type="submission" date="2021-04" db="EMBL/GenBank/DDBJ databases">
        <title>Characterization of the biosynthetic gene cluster of new lipopeptides with antitumor activity in the genome of the marine Streptomyces PHM034.</title>
        <authorList>
            <person name="Ceniceros A."/>
            <person name="Canedo L."/>
            <person name="Mendez C."/>
            <person name="Olano C."/>
            <person name="Schleissner C."/>
            <person name="Cuevas C."/>
            <person name="De La Calle F."/>
            <person name="Salas J.A."/>
        </authorList>
    </citation>
    <scope>NUCLEOTIDE SEQUENCE [LARGE SCALE GENOMIC DNA]</scope>
    <source>
        <strain evidence="5 6">PHM034</strain>
    </source>
</reference>
<dbReference type="EMBL" id="JAGTPG010000002">
    <property type="protein sequence ID" value="MBR8639717.1"/>
    <property type="molecule type" value="Genomic_DNA"/>
</dbReference>
<feature type="compositionally biased region" description="Polar residues" evidence="2">
    <location>
        <begin position="152"/>
        <end position="167"/>
    </location>
</feature>
<evidence type="ECO:0000256" key="3">
    <source>
        <dbReference type="SAM" id="SignalP"/>
    </source>
</evidence>
<proteinExistence type="predicted"/>
<feature type="region of interest" description="Disordered" evidence="2">
    <location>
        <begin position="152"/>
        <end position="187"/>
    </location>
</feature>
<name>A0A941FGT4_9ACTN</name>
<evidence type="ECO:0000259" key="4">
    <source>
        <dbReference type="Pfam" id="PF02018"/>
    </source>
</evidence>
<gene>
    <name evidence="5" type="ORF">KEF29_11430</name>
</gene>
<dbReference type="SUPFAM" id="SSF49785">
    <property type="entry name" value="Galactose-binding domain-like"/>
    <property type="match status" value="1"/>
</dbReference>
<keyword evidence="3" id="KW-0732">Signal</keyword>
<dbReference type="InterPro" id="IPR008979">
    <property type="entry name" value="Galactose-bd-like_sf"/>
</dbReference>
<dbReference type="Pfam" id="PF02018">
    <property type="entry name" value="CBM_4_9"/>
    <property type="match status" value="1"/>
</dbReference>
<feature type="signal peptide" evidence="3">
    <location>
        <begin position="1"/>
        <end position="30"/>
    </location>
</feature>
<dbReference type="Proteomes" id="UP000682308">
    <property type="component" value="Unassembled WGS sequence"/>
</dbReference>
<evidence type="ECO:0000256" key="1">
    <source>
        <dbReference type="ARBA" id="ARBA00022801"/>
    </source>
</evidence>
<dbReference type="Gene3D" id="2.60.120.260">
    <property type="entry name" value="Galactose-binding domain-like"/>
    <property type="match status" value="1"/>
</dbReference>